<evidence type="ECO:0008006" key="3">
    <source>
        <dbReference type="Google" id="ProtNLM"/>
    </source>
</evidence>
<keyword evidence="2" id="KW-1185">Reference proteome</keyword>
<name>A0A3Q9QZ25_9BACI</name>
<dbReference type="Proteomes" id="UP000282892">
    <property type="component" value="Chromosome"/>
</dbReference>
<gene>
    <name evidence="1" type="ORF">CHR53_03410</name>
</gene>
<sequence>MTDPNGNNVWKTYDSIGNVTGETVGGDTRQYEYDANDYLTKVIDENGRTTDQNYFSYSGECKDNPISK</sequence>
<dbReference type="AlphaFoldDB" id="A0A3Q9QZ25"/>
<evidence type="ECO:0000313" key="2">
    <source>
        <dbReference type="Proteomes" id="UP000282892"/>
    </source>
</evidence>
<dbReference type="InterPro" id="IPR031325">
    <property type="entry name" value="RHS_repeat"/>
</dbReference>
<dbReference type="KEGG" id="nmk:CHR53_03410"/>
<dbReference type="NCBIfam" id="TIGR01643">
    <property type="entry name" value="YD_repeat_2x"/>
    <property type="match status" value="1"/>
</dbReference>
<protein>
    <recommendedName>
        <fullName evidence="3">Wall-associated protein</fullName>
    </recommendedName>
</protein>
<organism evidence="1 2">
    <name type="scientific">Neobacillus mesonae</name>
    <dbReference type="NCBI Taxonomy" id="1193713"/>
    <lineage>
        <taxon>Bacteria</taxon>
        <taxon>Bacillati</taxon>
        <taxon>Bacillota</taxon>
        <taxon>Bacilli</taxon>
        <taxon>Bacillales</taxon>
        <taxon>Bacillaceae</taxon>
        <taxon>Neobacillus</taxon>
    </lineage>
</organism>
<accession>A0A3Q9QZ25</accession>
<reference evidence="1 2" key="1">
    <citation type="submission" date="2017-07" db="EMBL/GenBank/DDBJ databases">
        <title>The complete genome sequence of Bacillus mesonae strain H20-5, an efficient strain improving plant abiotic stress resistance.</title>
        <authorList>
            <person name="Kim S.Y."/>
            <person name="Song H."/>
            <person name="Sang M.K."/>
            <person name="Weon H.-Y."/>
            <person name="Song J."/>
        </authorList>
    </citation>
    <scope>NUCLEOTIDE SEQUENCE [LARGE SCALE GENOMIC DNA]</scope>
    <source>
        <strain evidence="1 2">H20-5</strain>
    </source>
</reference>
<proteinExistence type="predicted"/>
<dbReference type="Gene3D" id="2.180.10.10">
    <property type="entry name" value="RHS repeat-associated core"/>
    <property type="match status" value="1"/>
</dbReference>
<dbReference type="Pfam" id="PF05593">
    <property type="entry name" value="RHS_repeat"/>
    <property type="match status" value="1"/>
</dbReference>
<dbReference type="EMBL" id="CP022572">
    <property type="protein sequence ID" value="AZU64823.1"/>
    <property type="molecule type" value="Genomic_DNA"/>
</dbReference>
<evidence type="ECO:0000313" key="1">
    <source>
        <dbReference type="EMBL" id="AZU64823.1"/>
    </source>
</evidence>
<dbReference type="InterPro" id="IPR006530">
    <property type="entry name" value="YD"/>
</dbReference>
<dbReference type="OrthoDB" id="1432909at2"/>